<sequence length="128" mass="14114">MKQLETKKGGIYKGEVRPLYYDLLTKGVSANTVQSVVKTVLENMTCYDTSNLTLPSRSTAQRMVSEAGVLVKIRTAYELSCEKSTLCHQSDGTTKHLIHWGAHAIKLLPNGDPQNPKFFTLTVSPVTS</sequence>
<dbReference type="AlphaFoldDB" id="A0ABD3VTY5"/>
<reference evidence="1 2" key="1">
    <citation type="submission" date="2024-11" db="EMBL/GenBank/DDBJ databases">
        <title>Chromosome-level genome assembly of the freshwater bivalve Anodonta woodiana.</title>
        <authorList>
            <person name="Chen X."/>
        </authorList>
    </citation>
    <scope>NUCLEOTIDE SEQUENCE [LARGE SCALE GENOMIC DNA]</scope>
    <source>
        <strain evidence="1">MN2024</strain>
        <tissue evidence="1">Gills</tissue>
    </source>
</reference>
<comment type="caution">
    <text evidence="1">The sequence shown here is derived from an EMBL/GenBank/DDBJ whole genome shotgun (WGS) entry which is preliminary data.</text>
</comment>
<protein>
    <submittedName>
        <fullName evidence="1">Uncharacterized protein</fullName>
    </submittedName>
</protein>
<proteinExistence type="predicted"/>
<gene>
    <name evidence="1" type="ORF">ACJMK2_005714</name>
</gene>
<name>A0ABD3VTY5_SINWO</name>
<organism evidence="1 2">
    <name type="scientific">Sinanodonta woodiana</name>
    <name type="common">Chinese pond mussel</name>
    <name type="synonym">Anodonta woodiana</name>
    <dbReference type="NCBI Taxonomy" id="1069815"/>
    <lineage>
        <taxon>Eukaryota</taxon>
        <taxon>Metazoa</taxon>
        <taxon>Spiralia</taxon>
        <taxon>Lophotrochozoa</taxon>
        <taxon>Mollusca</taxon>
        <taxon>Bivalvia</taxon>
        <taxon>Autobranchia</taxon>
        <taxon>Heteroconchia</taxon>
        <taxon>Palaeoheterodonta</taxon>
        <taxon>Unionida</taxon>
        <taxon>Unionoidea</taxon>
        <taxon>Unionidae</taxon>
        <taxon>Unioninae</taxon>
        <taxon>Sinanodonta</taxon>
    </lineage>
</organism>
<evidence type="ECO:0000313" key="1">
    <source>
        <dbReference type="EMBL" id="KAL3863998.1"/>
    </source>
</evidence>
<dbReference type="Proteomes" id="UP001634394">
    <property type="component" value="Unassembled WGS sequence"/>
</dbReference>
<dbReference type="EMBL" id="JBJQND010000010">
    <property type="protein sequence ID" value="KAL3863998.1"/>
    <property type="molecule type" value="Genomic_DNA"/>
</dbReference>
<accession>A0ABD3VTY5</accession>
<keyword evidence="2" id="KW-1185">Reference proteome</keyword>
<evidence type="ECO:0000313" key="2">
    <source>
        <dbReference type="Proteomes" id="UP001634394"/>
    </source>
</evidence>